<organism evidence="1 2">
    <name type="scientific">Zhihengliuella salsuginis</name>
    <dbReference type="NCBI Taxonomy" id="578222"/>
    <lineage>
        <taxon>Bacteria</taxon>
        <taxon>Bacillati</taxon>
        <taxon>Actinomycetota</taxon>
        <taxon>Actinomycetes</taxon>
        <taxon>Micrococcales</taxon>
        <taxon>Micrococcaceae</taxon>
        <taxon>Zhihengliuella</taxon>
    </lineage>
</organism>
<accession>A0ABQ3GF50</accession>
<sequence>MHVNLILKLLGTAVSFGAGFAGSKILDTVWLKATGQKPPKPGDEEAQAEASLRQAIGFAVASAVVASVIQVLTKRGTDNAITYFKRTADEV</sequence>
<keyword evidence="2" id="KW-1185">Reference proteome</keyword>
<comment type="caution">
    <text evidence="1">The sequence shown here is derived from an EMBL/GenBank/DDBJ whole genome shotgun (WGS) entry which is preliminary data.</text>
</comment>
<evidence type="ECO:0008006" key="3">
    <source>
        <dbReference type="Google" id="ProtNLM"/>
    </source>
</evidence>
<dbReference type="Pfam" id="PF14019">
    <property type="entry name" value="DUF4235"/>
    <property type="match status" value="1"/>
</dbReference>
<dbReference type="InterPro" id="IPR025329">
    <property type="entry name" value="DUF4235"/>
</dbReference>
<evidence type="ECO:0000313" key="1">
    <source>
        <dbReference type="EMBL" id="GHD02640.1"/>
    </source>
</evidence>
<protein>
    <recommendedName>
        <fullName evidence="3">DUF4235 domain-containing protein</fullName>
    </recommendedName>
</protein>
<proteinExistence type="predicted"/>
<evidence type="ECO:0000313" key="2">
    <source>
        <dbReference type="Proteomes" id="UP000642819"/>
    </source>
</evidence>
<dbReference type="Proteomes" id="UP000642819">
    <property type="component" value="Unassembled WGS sequence"/>
</dbReference>
<gene>
    <name evidence="1" type="ORF">GCM10008096_07990</name>
</gene>
<name>A0ABQ3GF50_9MICC</name>
<dbReference type="EMBL" id="BMXK01000003">
    <property type="protein sequence ID" value="GHD02640.1"/>
    <property type="molecule type" value="Genomic_DNA"/>
</dbReference>
<reference evidence="2" key="1">
    <citation type="journal article" date="2019" name="Int. J. Syst. Evol. Microbiol.">
        <title>The Global Catalogue of Microorganisms (GCM) 10K type strain sequencing project: providing services to taxonomists for standard genome sequencing and annotation.</title>
        <authorList>
            <consortium name="The Broad Institute Genomics Platform"/>
            <consortium name="The Broad Institute Genome Sequencing Center for Infectious Disease"/>
            <person name="Wu L."/>
            <person name="Ma J."/>
        </authorList>
    </citation>
    <scope>NUCLEOTIDE SEQUENCE [LARGE SCALE GENOMIC DNA]</scope>
    <source>
        <strain evidence="2">KCTC 19466</strain>
    </source>
</reference>